<evidence type="ECO:0000256" key="2">
    <source>
        <dbReference type="ARBA" id="ARBA00004496"/>
    </source>
</evidence>
<dbReference type="Gene3D" id="3.30.40.10">
    <property type="entry name" value="Zinc/RING finger domain, C3HC4 (zinc finger)"/>
    <property type="match status" value="1"/>
</dbReference>
<evidence type="ECO:0000256" key="5">
    <source>
        <dbReference type="ARBA" id="ARBA00022490"/>
    </source>
</evidence>
<dbReference type="Pfam" id="PF04564">
    <property type="entry name" value="U-box"/>
    <property type="match status" value="1"/>
</dbReference>
<keyword evidence="7" id="KW-0833">Ubl conjugation pathway</keyword>
<dbReference type="InterPro" id="IPR019474">
    <property type="entry name" value="Ub_conjug_fac_E4_core"/>
</dbReference>
<dbReference type="Proteomes" id="UP001281761">
    <property type="component" value="Unassembled WGS sequence"/>
</dbReference>
<feature type="compositionally biased region" description="Low complexity" evidence="9">
    <location>
        <begin position="900"/>
        <end position="915"/>
    </location>
</feature>
<evidence type="ECO:0000256" key="1">
    <source>
        <dbReference type="ARBA" id="ARBA00004123"/>
    </source>
</evidence>
<dbReference type="PROSITE" id="PS51698">
    <property type="entry name" value="U_BOX"/>
    <property type="match status" value="1"/>
</dbReference>
<dbReference type="SMART" id="SM00504">
    <property type="entry name" value="Ubox"/>
    <property type="match status" value="1"/>
</dbReference>
<feature type="domain" description="U-box" evidence="10">
    <location>
        <begin position="1193"/>
        <end position="1266"/>
    </location>
</feature>
<dbReference type="SUPFAM" id="SSF57850">
    <property type="entry name" value="RING/U-box"/>
    <property type="match status" value="1"/>
</dbReference>
<name>A0ABQ9YA49_9EUKA</name>
<comment type="pathway">
    <text evidence="3">Protein modification; protein ubiquitination.</text>
</comment>
<comment type="similarity">
    <text evidence="4">Belongs to the ubiquitin conjugation factor E4 family.</text>
</comment>
<sequence>MSRLSSVLQKAFLLPEHTTDFTEEDVEPHLITVLFDSNNPLTYLLDCYNRLTREQTAFERRSIPPEEKENLKNAVLRTQEMITAYFSIVLRNPEVYLHSEGLEGFLNMLLTQRDISDGFLANFVEKVLSQEEDEPDAFDKIFQPLLDMIRKKITSSNFPEVPFSHMSALLQLIKNVKVLSRIVFWPGVIFIPAPEVYSPSSLGNSEYVLQPLSFNHEATLHPSTLFMSLFHISTLHPENPDFATNNCVSHEWPADGNLNNITLTGIKDPLDVQWMKNRESDFAHQFDRWSRLITDFILSLLRIRSSSSNKIRFVQAQNPPKGAFLFDPNRPFSESTLSFFDAFAHHNKERTKMQVNWKEASSDAMCLLLSNALILLCEPFTTIPTKYSPDLVAKDAILPPAEDDNHYEGGIREENPSFQVLGRMSPSNKPGPITTEVAVPANVRPVPLTNNSRLESFELSYPLFTNRSLSTDTDLRIGNPTVVRHISPLLSQILPEKAQKPAYPAPTNFFFLTAHCLHTGLFTTIARYQNLIKAMKEELRKVPEEEHYIVFSRYPSTICDRTCEIYTRSPRISPLQLHANFQKMSESAAFELLEKHKQLKRMMEDVRGYDCVIEHSEIIRNAVQFYNFYSWTLLREVGETGHWSFTATFRDGSSQHCYSESQKVRLALQKYTDEQLTQEYGLGATDVYQNLFALRHPLLYVQPLFMIEDMIHLASACTVNVETTTALVKASTILHLFAFLVVNHDTFYFPHVVVEMGTRLMQVLAPKDEDDDVDDDENEETKKNRLWNRRSRGLFSTDQVQICQTLFTHTSLFYLFPRSLLRFFPDIELVSGDEQSAFMRMITRANFCQAIKVLLNRNQLSETVVLLLWGFSEKTFDHFSVSGSLINTPASSPMTRRSPHSATPSQSSLSSTQTHKTIREMSSGHNTFAQIISRIVGDIEYTFDQALEMSEQVALHQQRMAQLPPGFRLPPDTQERVEQVRNIARTSNVLLKDFCDIGTILCHLGPVEMMDPNEFLSIVSSLNRILLRLGNDFPESLRQDVPDIRWKNEETRRNLVELILSISLRSEVNLDSVLSPSSFATKLLDVTNNPQNIQASCHRRLQLFYDQHPGADRNMAAVPSDEWLLIFNRSFIDAMFRDANPYNIEFMKLLGSVPMKTKSQQVLFDVLADLIAEREKQWKENDFEAWLIDNTDDFPEEIEDPLVCTPMRNPCVLPDGNHVDLDTISKAILQTGKNPFNNQPLSLDKVKPDPELQKISDEYFARKKTEFLQRQK</sequence>
<dbReference type="InterPro" id="IPR045132">
    <property type="entry name" value="UBE4"/>
</dbReference>
<reference evidence="11 12" key="1">
    <citation type="journal article" date="2022" name="bioRxiv">
        <title>Genomics of Preaxostyla Flagellates Illuminates Evolutionary Transitions and the Path Towards Mitochondrial Loss.</title>
        <authorList>
            <person name="Novak L.V.F."/>
            <person name="Treitli S.C."/>
            <person name="Pyrih J."/>
            <person name="Halakuc P."/>
            <person name="Pipaliya S.V."/>
            <person name="Vacek V."/>
            <person name="Brzon O."/>
            <person name="Soukal P."/>
            <person name="Eme L."/>
            <person name="Dacks J.B."/>
            <person name="Karnkowska A."/>
            <person name="Elias M."/>
            <person name="Hampl V."/>
        </authorList>
    </citation>
    <scope>NUCLEOTIDE SEQUENCE [LARGE SCALE GENOMIC DNA]</scope>
    <source>
        <strain evidence="11">NAU3</strain>
        <tissue evidence="11">Gut</tissue>
    </source>
</reference>
<keyword evidence="6" id="KW-0808">Transferase</keyword>
<feature type="region of interest" description="Disordered" evidence="9">
    <location>
        <begin position="888"/>
        <end position="916"/>
    </location>
</feature>
<evidence type="ECO:0000259" key="10">
    <source>
        <dbReference type="PROSITE" id="PS51698"/>
    </source>
</evidence>
<evidence type="ECO:0000256" key="4">
    <source>
        <dbReference type="ARBA" id="ARBA00007434"/>
    </source>
</evidence>
<dbReference type="InterPro" id="IPR003613">
    <property type="entry name" value="Ubox_domain"/>
</dbReference>
<keyword evidence="8" id="KW-0539">Nucleus</keyword>
<evidence type="ECO:0000313" key="12">
    <source>
        <dbReference type="Proteomes" id="UP001281761"/>
    </source>
</evidence>
<organism evidence="11 12">
    <name type="scientific">Blattamonas nauphoetae</name>
    <dbReference type="NCBI Taxonomy" id="2049346"/>
    <lineage>
        <taxon>Eukaryota</taxon>
        <taxon>Metamonada</taxon>
        <taxon>Preaxostyla</taxon>
        <taxon>Oxymonadida</taxon>
        <taxon>Blattamonas</taxon>
    </lineage>
</organism>
<dbReference type="PANTHER" id="PTHR13931:SF2">
    <property type="entry name" value="UBIQUITIN CONJUGATION FACTOR E4 B"/>
    <property type="match status" value="1"/>
</dbReference>
<accession>A0ABQ9YA49</accession>
<keyword evidence="5" id="KW-0963">Cytoplasm</keyword>
<evidence type="ECO:0000256" key="3">
    <source>
        <dbReference type="ARBA" id="ARBA00004906"/>
    </source>
</evidence>
<comment type="caution">
    <text evidence="11">The sequence shown here is derived from an EMBL/GenBank/DDBJ whole genome shotgun (WGS) entry which is preliminary data.</text>
</comment>
<evidence type="ECO:0000256" key="9">
    <source>
        <dbReference type="SAM" id="MobiDB-lite"/>
    </source>
</evidence>
<keyword evidence="12" id="KW-1185">Reference proteome</keyword>
<comment type="subcellular location">
    <subcellularLocation>
        <location evidence="2">Cytoplasm</location>
    </subcellularLocation>
    <subcellularLocation>
        <location evidence="1">Nucleus</location>
    </subcellularLocation>
</comment>
<proteinExistence type="inferred from homology"/>
<dbReference type="Pfam" id="PF10408">
    <property type="entry name" value="Ufd2P_core"/>
    <property type="match status" value="1"/>
</dbReference>
<protein>
    <submittedName>
        <fullName evidence="11">Ubiquitin elongating factor core</fullName>
    </submittedName>
</protein>
<gene>
    <name evidence="11" type="ORF">BLNAU_4412</name>
</gene>
<dbReference type="EMBL" id="JARBJD010000022">
    <property type="protein sequence ID" value="KAK2960514.1"/>
    <property type="molecule type" value="Genomic_DNA"/>
</dbReference>
<dbReference type="InterPro" id="IPR013083">
    <property type="entry name" value="Znf_RING/FYVE/PHD"/>
</dbReference>
<dbReference type="PANTHER" id="PTHR13931">
    <property type="entry name" value="UBIQUITINATION FACTOR E4"/>
    <property type="match status" value="1"/>
</dbReference>
<evidence type="ECO:0000256" key="7">
    <source>
        <dbReference type="ARBA" id="ARBA00022786"/>
    </source>
</evidence>
<evidence type="ECO:0000256" key="6">
    <source>
        <dbReference type="ARBA" id="ARBA00022679"/>
    </source>
</evidence>
<evidence type="ECO:0000313" key="11">
    <source>
        <dbReference type="EMBL" id="KAK2960514.1"/>
    </source>
</evidence>
<evidence type="ECO:0000256" key="8">
    <source>
        <dbReference type="ARBA" id="ARBA00023242"/>
    </source>
</evidence>